<organism evidence="1 2">
    <name type="scientific">Quercus suber</name>
    <name type="common">Cork oak</name>
    <dbReference type="NCBI Taxonomy" id="58331"/>
    <lineage>
        <taxon>Eukaryota</taxon>
        <taxon>Viridiplantae</taxon>
        <taxon>Streptophyta</taxon>
        <taxon>Embryophyta</taxon>
        <taxon>Tracheophyta</taxon>
        <taxon>Spermatophyta</taxon>
        <taxon>Magnoliopsida</taxon>
        <taxon>eudicotyledons</taxon>
        <taxon>Gunneridae</taxon>
        <taxon>Pentapetalae</taxon>
        <taxon>rosids</taxon>
        <taxon>fabids</taxon>
        <taxon>Fagales</taxon>
        <taxon>Fagaceae</taxon>
        <taxon>Quercus</taxon>
    </lineage>
</organism>
<dbReference type="Proteomes" id="UP000237347">
    <property type="component" value="Unassembled WGS sequence"/>
</dbReference>
<protein>
    <submittedName>
        <fullName evidence="1">U-box domain-containing protein 33</fullName>
    </submittedName>
</protein>
<gene>
    <name evidence="1" type="primary">PUB33_19</name>
    <name evidence="1" type="ORF">CFP56_015282</name>
</gene>
<proteinExistence type="predicted"/>
<evidence type="ECO:0000313" key="2">
    <source>
        <dbReference type="Proteomes" id="UP000237347"/>
    </source>
</evidence>
<evidence type="ECO:0000313" key="1">
    <source>
        <dbReference type="EMBL" id="KAK7857967.1"/>
    </source>
</evidence>
<keyword evidence="2" id="KW-1185">Reference proteome</keyword>
<dbReference type="EMBL" id="PKMF04000023">
    <property type="protein sequence ID" value="KAK7857967.1"/>
    <property type="molecule type" value="Genomic_DNA"/>
</dbReference>
<name>A0AAW0M596_QUESU</name>
<accession>A0AAW0M596</accession>
<comment type="caution">
    <text evidence="1">The sequence shown here is derived from an EMBL/GenBank/DDBJ whole genome shotgun (WGS) entry which is preliminary data.</text>
</comment>
<dbReference type="AlphaFoldDB" id="A0AAW0M596"/>
<sequence>MASGHENSEDPVTSVVIEEMIYVAVGTDVKDCKSILLWALRNFRGKRICIVHVHRPARWIPNGKLNIGWTPSSKLTGRKDCTGLPESGRENYE</sequence>
<reference evidence="1 2" key="1">
    <citation type="journal article" date="2018" name="Sci. Data">
        <title>The draft genome sequence of cork oak.</title>
        <authorList>
            <person name="Ramos A.M."/>
            <person name="Usie A."/>
            <person name="Barbosa P."/>
            <person name="Barros P.M."/>
            <person name="Capote T."/>
            <person name="Chaves I."/>
            <person name="Simoes F."/>
            <person name="Abreu I."/>
            <person name="Carrasquinho I."/>
            <person name="Faro C."/>
            <person name="Guimaraes J.B."/>
            <person name="Mendonca D."/>
            <person name="Nobrega F."/>
            <person name="Rodrigues L."/>
            <person name="Saibo N.J.M."/>
            <person name="Varela M.C."/>
            <person name="Egas C."/>
            <person name="Matos J."/>
            <person name="Miguel C.M."/>
            <person name="Oliveira M.M."/>
            <person name="Ricardo C.P."/>
            <person name="Goncalves S."/>
        </authorList>
    </citation>
    <scope>NUCLEOTIDE SEQUENCE [LARGE SCALE GENOMIC DNA]</scope>
    <source>
        <strain evidence="2">cv. HL8</strain>
    </source>
</reference>